<dbReference type="Gene3D" id="3.30.450.20">
    <property type="entry name" value="PAS domain"/>
    <property type="match status" value="1"/>
</dbReference>
<evidence type="ECO:0000259" key="5">
    <source>
        <dbReference type="PROSITE" id="PS50011"/>
    </source>
</evidence>
<evidence type="ECO:0000256" key="3">
    <source>
        <dbReference type="ARBA" id="ARBA00022991"/>
    </source>
</evidence>
<dbReference type="GO" id="GO:0005524">
    <property type="term" value="F:ATP binding"/>
    <property type="evidence" value="ECO:0007669"/>
    <property type="project" value="InterPro"/>
</dbReference>
<dbReference type="SUPFAM" id="SSF55785">
    <property type="entry name" value="PYP-like sensor domain (PAS domain)"/>
    <property type="match status" value="1"/>
</dbReference>
<dbReference type="AlphaFoldDB" id="A0AAD8KQJ0"/>
<dbReference type="PROSITE" id="PS50011">
    <property type="entry name" value="PROTEIN_KINASE_DOM"/>
    <property type="match status" value="1"/>
</dbReference>
<evidence type="ECO:0000256" key="1">
    <source>
        <dbReference type="ARBA" id="ARBA00022543"/>
    </source>
</evidence>
<dbReference type="GO" id="GO:0004674">
    <property type="term" value="F:protein serine/threonine kinase activity"/>
    <property type="evidence" value="ECO:0007669"/>
    <property type="project" value="TreeGrafter"/>
</dbReference>
<dbReference type="GO" id="GO:0006355">
    <property type="term" value="P:regulation of DNA-templated transcription"/>
    <property type="evidence" value="ECO:0007669"/>
    <property type="project" value="InterPro"/>
</dbReference>
<accession>A0AAD8KQJ0</accession>
<dbReference type="PROSITE" id="PS50112">
    <property type="entry name" value="PAS"/>
    <property type="match status" value="1"/>
</dbReference>
<dbReference type="Gene3D" id="1.10.510.10">
    <property type="entry name" value="Transferase(Phosphotransferase) domain 1"/>
    <property type="match status" value="1"/>
</dbReference>
<dbReference type="Pfam" id="PF07714">
    <property type="entry name" value="PK_Tyr_Ser-Thr"/>
    <property type="match status" value="1"/>
</dbReference>
<dbReference type="InterPro" id="IPR000014">
    <property type="entry name" value="PAS"/>
</dbReference>
<protein>
    <submittedName>
        <fullName evidence="7">Uncharacterized protein</fullName>
    </submittedName>
</protein>
<evidence type="ECO:0000313" key="7">
    <source>
        <dbReference type="EMBL" id="KAK1424542.1"/>
    </source>
</evidence>
<evidence type="ECO:0000259" key="6">
    <source>
        <dbReference type="PROSITE" id="PS50112"/>
    </source>
</evidence>
<dbReference type="PANTHER" id="PTHR44329:SF47">
    <property type="entry name" value="SERINE_THREONINE-PROTEIN KINASE ROCO5-RELATED"/>
    <property type="match status" value="1"/>
</dbReference>
<keyword evidence="1" id="KW-0600">Photoreceptor protein</keyword>
<evidence type="ECO:0000256" key="2">
    <source>
        <dbReference type="ARBA" id="ARBA00022606"/>
    </source>
</evidence>
<dbReference type="InterPro" id="IPR011009">
    <property type="entry name" value="Kinase-like_dom_sf"/>
</dbReference>
<dbReference type="InterPro" id="IPR013767">
    <property type="entry name" value="PAS_fold"/>
</dbReference>
<dbReference type="InterPro" id="IPR000719">
    <property type="entry name" value="Prot_kinase_dom"/>
</dbReference>
<dbReference type="NCBIfam" id="TIGR00229">
    <property type="entry name" value="sensory_box"/>
    <property type="match status" value="1"/>
</dbReference>
<comment type="caution">
    <text evidence="7">The sequence shown here is derived from an EMBL/GenBank/DDBJ whole genome shotgun (WGS) entry which is preliminary data.</text>
</comment>
<dbReference type="PANTHER" id="PTHR44329">
    <property type="entry name" value="SERINE/THREONINE-PROTEIN KINASE TNNI3K-RELATED"/>
    <property type="match status" value="1"/>
</dbReference>
<dbReference type="InterPro" id="IPR051681">
    <property type="entry name" value="Ser/Thr_Kinases-Pseudokinases"/>
</dbReference>
<reference evidence="7" key="1">
    <citation type="journal article" date="2023" name="bioRxiv">
        <title>Improved chromosome-level genome assembly for marigold (Tagetes erecta).</title>
        <authorList>
            <person name="Jiang F."/>
            <person name="Yuan L."/>
            <person name="Wang S."/>
            <person name="Wang H."/>
            <person name="Xu D."/>
            <person name="Wang A."/>
            <person name="Fan W."/>
        </authorList>
    </citation>
    <scope>NUCLEOTIDE SEQUENCE</scope>
    <source>
        <strain evidence="7">WSJ</strain>
        <tissue evidence="7">Leaf</tissue>
    </source>
</reference>
<dbReference type="InterPro" id="IPR035965">
    <property type="entry name" value="PAS-like_dom_sf"/>
</dbReference>
<feature type="domain" description="PAS" evidence="6">
    <location>
        <begin position="34"/>
        <end position="105"/>
    </location>
</feature>
<organism evidence="7 8">
    <name type="scientific">Tagetes erecta</name>
    <name type="common">African marigold</name>
    <dbReference type="NCBI Taxonomy" id="13708"/>
    <lineage>
        <taxon>Eukaryota</taxon>
        <taxon>Viridiplantae</taxon>
        <taxon>Streptophyta</taxon>
        <taxon>Embryophyta</taxon>
        <taxon>Tracheophyta</taxon>
        <taxon>Spermatophyta</taxon>
        <taxon>Magnoliopsida</taxon>
        <taxon>eudicotyledons</taxon>
        <taxon>Gunneridae</taxon>
        <taxon>Pentapetalae</taxon>
        <taxon>asterids</taxon>
        <taxon>campanulids</taxon>
        <taxon>Asterales</taxon>
        <taxon>Asteraceae</taxon>
        <taxon>Asteroideae</taxon>
        <taxon>Heliantheae alliance</taxon>
        <taxon>Tageteae</taxon>
        <taxon>Tagetes</taxon>
    </lineage>
</organism>
<dbReference type="CDD" id="cd00130">
    <property type="entry name" value="PAS"/>
    <property type="match status" value="1"/>
</dbReference>
<keyword evidence="3" id="KW-0157">Chromophore</keyword>
<evidence type="ECO:0000256" key="4">
    <source>
        <dbReference type="ARBA" id="ARBA00023170"/>
    </source>
</evidence>
<dbReference type="EMBL" id="JAUHHV010000005">
    <property type="protein sequence ID" value="KAK1424542.1"/>
    <property type="molecule type" value="Genomic_DNA"/>
</dbReference>
<sequence length="453" mass="51520">MTAEEEVVLLRKIQKLEQDHSRLKHRLLLLLINKHDQYLNILESMGRSVYIFDGNHRIIYWNQQSEHLYGYTSAEALGKTAPDIIIEPRYSHLATLIIQRALNGETWSGQFPIRTKYADTFSVITTLSPCRDQHATTFGVTCVCADTRQFQPQPSKISSNFFKMKTAPQDHINILHDSTTNENRPSLHKLLSRKAEAWMDKKGISWPWKLGPEINQNTDNNCHHITTTTTPPSTTTASLQTHSSSIDAKTHTRLQNLDVHISWEDLIIQEQIGQGSRGTVYHALLYGSARGMNYLHHCQPPIIHRNLKSSNVLVDKNLTLKVGDFGLSRIKHTTYLTTNTTTGAPHWMAPEILRNEHVDEKSDVYSYGVVLWEITTGKIPWENLNSMQVIGAVGFTNQRLDVPDDVDPHWASLIQSCWSRLIFGTTIPPNIPRNTNKAERFAEEVYDAIEGSL</sequence>
<dbReference type="InterPro" id="IPR001245">
    <property type="entry name" value="Ser-Thr/Tyr_kinase_cat_dom"/>
</dbReference>
<gene>
    <name evidence="7" type="ORF">QVD17_19872</name>
</gene>
<dbReference type="Pfam" id="PF00989">
    <property type="entry name" value="PAS"/>
    <property type="match status" value="1"/>
</dbReference>
<keyword evidence="4" id="KW-0675">Receptor</keyword>
<dbReference type="SUPFAM" id="SSF56112">
    <property type="entry name" value="Protein kinase-like (PK-like)"/>
    <property type="match status" value="1"/>
</dbReference>
<dbReference type="SMART" id="SM00091">
    <property type="entry name" value="PAS"/>
    <property type="match status" value="1"/>
</dbReference>
<dbReference type="Proteomes" id="UP001229421">
    <property type="component" value="Unassembled WGS sequence"/>
</dbReference>
<dbReference type="GO" id="GO:0009881">
    <property type="term" value="F:photoreceptor activity"/>
    <property type="evidence" value="ECO:0007669"/>
    <property type="project" value="UniProtKB-KW"/>
</dbReference>
<keyword evidence="2" id="KW-0716">Sensory transduction</keyword>
<feature type="domain" description="Protein kinase" evidence="5">
    <location>
        <begin position="71"/>
        <end position="453"/>
    </location>
</feature>
<proteinExistence type="predicted"/>
<keyword evidence="8" id="KW-1185">Reference proteome</keyword>
<evidence type="ECO:0000313" key="8">
    <source>
        <dbReference type="Proteomes" id="UP001229421"/>
    </source>
</evidence>
<name>A0AAD8KQJ0_TARER</name>